<evidence type="ECO:0000313" key="2">
    <source>
        <dbReference type="EMBL" id="AEI88209.1"/>
    </source>
</evidence>
<organism evidence="2">
    <name type="scientific">Campylobacter virus IBB35</name>
    <dbReference type="NCBI Taxonomy" id="1006972"/>
    <lineage>
        <taxon>Viruses</taxon>
        <taxon>Duplodnaviria</taxon>
        <taxon>Heunggongvirae</taxon>
        <taxon>Uroviricota</taxon>
        <taxon>Caudoviricetes</taxon>
        <taxon>Connertonviridae</taxon>
        <taxon>Firehammervirus</taxon>
    </lineage>
</organism>
<dbReference type="SUPFAM" id="SSF48179">
    <property type="entry name" value="6-phosphogluconate dehydrogenase C-terminal domain-like"/>
    <property type="match status" value="1"/>
</dbReference>
<dbReference type="InterPro" id="IPR014026">
    <property type="entry name" value="UDP-Glc/GDP-Man_DH_dimer"/>
</dbReference>
<dbReference type="Gene3D" id="3.40.50.720">
    <property type="entry name" value="NAD(P)-binding Rossmann-like Domain"/>
    <property type="match status" value="1"/>
</dbReference>
<proteinExistence type="predicted"/>
<reference evidence="2" key="2">
    <citation type="journal article" date="2012" name="Virol. J.">
        <title>The genome and proteome of a Campylobacter coli bacteriophage vB_CcoM-IBB_35 reveal unusual features.</title>
        <authorList>
            <person name="Carvalho C.M."/>
            <person name="Kropinski A.M."/>
            <person name="Lingohr E.J."/>
            <person name="Santos S.B."/>
            <person name="King J."/>
            <person name="Azeredo J."/>
        </authorList>
    </citation>
    <scope>NUCLEOTIDE SEQUENCE</scope>
</reference>
<dbReference type="GO" id="GO:0051287">
    <property type="term" value="F:NAD binding"/>
    <property type="evidence" value="ECO:0007669"/>
    <property type="project" value="InterPro"/>
</dbReference>
<dbReference type="Pfam" id="PF00984">
    <property type="entry name" value="UDPG_MGDP_dh"/>
    <property type="match status" value="1"/>
</dbReference>
<dbReference type="EMBL" id="HM246721">
    <property type="protein sequence ID" value="AEI88209.1"/>
    <property type="molecule type" value="Genomic_DNA"/>
</dbReference>
<name>H6SUE3_9CAUD</name>
<dbReference type="InterPro" id="IPR013328">
    <property type="entry name" value="6PGD_dom2"/>
</dbReference>
<dbReference type="PANTHER" id="PTHR43750">
    <property type="entry name" value="UDP-GLUCOSE 6-DEHYDROGENASE TUAD"/>
    <property type="match status" value="1"/>
</dbReference>
<evidence type="ECO:0000259" key="1">
    <source>
        <dbReference type="Pfam" id="PF00984"/>
    </source>
</evidence>
<dbReference type="InterPro" id="IPR008927">
    <property type="entry name" value="6-PGluconate_DH-like_C_sf"/>
</dbReference>
<sequence>MNLIIGFGVVGQSLGNYFDSKGIDYNIIDPRFSDVKNLNEINLNDYSKIFICINVLNDAVSEGQDTKTLYEILNTIESKDFRGLVVIRSTLLPSNVDFIESEYNLKFVTWPEFLTEVESLKRAKYHIIGANNIMYAKEIAEMIDAPYDFCSLREAMEVKYARNALGALKVLFFHELNEAGFNVRKIELLLNEFEDFDPQGLMAKLCVDGKKGFGGKCFPKDIQALMFESNKQSKQAGNFFRNILEANNQLRYCCKKS</sequence>
<dbReference type="PANTHER" id="PTHR43750:SF3">
    <property type="entry name" value="UDP-GLUCOSE 6-DEHYDROGENASE TUAD"/>
    <property type="match status" value="1"/>
</dbReference>
<reference evidence="2" key="1">
    <citation type="submission" date="2010-05" db="EMBL/GenBank/DDBJ databases">
        <authorList>
            <person name="Carvalho C.A."/>
            <person name="Lingohr E.J."/>
            <person name="Kropinski A.M."/>
            <person name="Azeredo J.C."/>
        </authorList>
    </citation>
    <scope>NUCLEOTIDE SEQUENCE</scope>
</reference>
<feature type="domain" description="UDP-glucose/GDP-mannose dehydrogenase dimerisation" evidence="1">
    <location>
        <begin position="154"/>
        <end position="248"/>
    </location>
</feature>
<protein>
    <submittedName>
        <fullName evidence="2">Putative UDP-glucose dehydrogenase</fullName>
    </submittedName>
</protein>
<dbReference type="GO" id="GO:0016616">
    <property type="term" value="F:oxidoreductase activity, acting on the CH-OH group of donors, NAD or NADP as acceptor"/>
    <property type="evidence" value="ECO:0007669"/>
    <property type="project" value="InterPro"/>
</dbReference>
<dbReference type="Gene3D" id="1.10.1040.10">
    <property type="entry name" value="N-(1-d-carboxylethyl)-l-norvaline Dehydrogenase, domain 2"/>
    <property type="match status" value="1"/>
</dbReference>
<accession>H6SUE3</accession>